<evidence type="ECO:0000313" key="1">
    <source>
        <dbReference type="EMBL" id="BCZ18853.1"/>
    </source>
</evidence>
<sequence>MGDANSFYTLAVMYKNGNGVSHNPQKVAEYYTKTNDMGFSADNWDVCNH</sequence>
<evidence type="ECO:0008006" key="3">
    <source>
        <dbReference type="Google" id="ProtNLM"/>
    </source>
</evidence>
<evidence type="ECO:0000313" key="2">
    <source>
        <dbReference type="Proteomes" id="UP000826146"/>
    </source>
</evidence>
<keyword evidence="2" id="KW-1185">Reference proteome</keyword>
<dbReference type="Proteomes" id="UP000826146">
    <property type="component" value="Chromosome"/>
</dbReference>
<proteinExistence type="predicted"/>
<reference evidence="1 2" key="1">
    <citation type="submission" date="2021-07" db="EMBL/GenBank/DDBJ databases">
        <title>Novel Helicobacter sp. Isolated from a cat.</title>
        <authorList>
            <person name="Rimbara E."/>
            <person name="Suzuki M."/>
        </authorList>
    </citation>
    <scope>NUCLEOTIDE SEQUENCE [LARGE SCALE GENOMIC DNA]</scope>
    <source>
        <strain evidence="2">NHP19-012</strain>
    </source>
</reference>
<accession>A0ABM7SDT1</accession>
<protein>
    <recommendedName>
        <fullName evidence="3">Beta-lactamase</fullName>
    </recommendedName>
</protein>
<organism evidence="1 2">
    <name type="scientific">Helicobacter gastrofelis</name>
    <dbReference type="NCBI Taxonomy" id="2849642"/>
    <lineage>
        <taxon>Bacteria</taxon>
        <taxon>Pseudomonadati</taxon>
        <taxon>Campylobacterota</taxon>
        <taxon>Epsilonproteobacteria</taxon>
        <taxon>Campylobacterales</taxon>
        <taxon>Helicobacteraceae</taxon>
        <taxon>Helicobacter</taxon>
    </lineage>
</organism>
<gene>
    <name evidence="1" type="ORF">NHP190012_04950</name>
</gene>
<dbReference type="InterPro" id="IPR011990">
    <property type="entry name" value="TPR-like_helical_dom_sf"/>
</dbReference>
<dbReference type="Gene3D" id="1.25.40.10">
    <property type="entry name" value="Tetratricopeptide repeat domain"/>
    <property type="match status" value="1"/>
</dbReference>
<dbReference type="EMBL" id="AP024819">
    <property type="protein sequence ID" value="BCZ18853.1"/>
    <property type="molecule type" value="Genomic_DNA"/>
</dbReference>
<name>A0ABM7SDT1_9HELI</name>
<dbReference type="SUPFAM" id="SSF81901">
    <property type="entry name" value="HCP-like"/>
    <property type="match status" value="1"/>
</dbReference>